<evidence type="ECO:0000313" key="3">
    <source>
        <dbReference type="Proteomes" id="UP001372338"/>
    </source>
</evidence>
<dbReference type="InterPro" id="IPR053168">
    <property type="entry name" value="Glutamic_endopeptidase"/>
</dbReference>
<dbReference type="PROSITE" id="PS52045">
    <property type="entry name" value="NEPROSIN_PEP_CD"/>
    <property type="match status" value="1"/>
</dbReference>
<dbReference type="Pfam" id="PF03080">
    <property type="entry name" value="Neprosin"/>
    <property type="match status" value="1"/>
</dbReference>
<gene>
    <name evidence="2" type="ORF">RIF29_17395</name>
</gene>
<dbReference type="InterPro" id="IPR004314">
    <property type="entry name" value="Neprosin"/>
</dbReference>
<dbReference type="EMBL" id="JAYWIO010000003">
    <property type="protein sequence ID" value="KAK7276257.1"/>
    <property type="molecule type" value="Genomic_DNA"/>
</dbReference>
<dbReference type="InterPro" id="IPR025521">
    <property type="entry name" value="Neprosin_propep"/>
</dbReference>
<evidence type="ECO:0000313" key="2">
    <source>
        <dbReference type="EMBL" id="KAK7276257.1"/>
    </source>
</evidence>
<proteinExistence type="predicted"/>
<dbReference type="AlphaFoldDB" id="A0AAN9FGY6"/>
<evidence type="ECO:0000259" key="1">
    <source>
        <dbReference type="PROSITE" id="PS52045"/>
    </source>
</evidence>
<dbReference type="PANTHER" id="PTHR31589:SF223">
    <property type="entry name" value="PROTEIN, PUTATIVE (DUF239)-RELATED"/>
    <property type="match status" value="1"/>
</dbReference>
<accession>A0AAN9FGY6</accession>
<dbReference type="Proteomes" id="UP001372338">
    <property type="component" value="Unassembled WGS sequence"/>
</dbReference>
<dbReference type="PANTHER" id="PTHR31589">
    <property type="entry name" value="PROTEIN, PUTATIVE (DUF239)-RELATED-RELATED"/>
    <property type="match status" value="1"/>
</dbReference>
<dbReference type="Pfam" id="PF14365">
    <property type="entry name" value="Neprosin_AP"/>
    <property type="match status" value="1"/>
</dbReference>
<name>A0AAN9FGY6_CROPI</name>
<protein>
    <recommendedName>
        <fullName evidence="1">Neprosin PEP catalytic domain-containing protein</fullName>
    </recommendedName>
</protein>
<organism evidence="2 3">
    <name type="scientific">Crotalaria pallida</name>
    <name type="common">Smooth rattlebox</name>
    <name type="synonym">Crotalaria striata</name>
    <dbReference type="NCBI Taxonomy" id="3830"/>
    <lineage>
        <taxon>Eukaryota</taxon>
        <taxon>Viridiplantae</taxon>
        <taxon>Streptophyta</taxon>
        <taxon>Embryophyta</taxon>
        <taxon>Tracheophyta</taxon>
        <taxon>Spermatophyta</taxon>
        <taxon>Magnoliopsida</taxon>
        <taxon>eudicotyledons</taxon>
        <taxon>Gunneridae</taxon>
        <taxon>Pentapetalae</taxon>
        <taxon>rosids</taxon>
        <taxon>fabids</taxon>
        <taxon>Fabales</taxon>
        <taxon>Fabaceae</taxon>
        <taxon>Papilionoideae</taxon>
        <taxon>50 kb inversion clade</taxon>
        <taxon>genistoids sensu lato</taxon>
        <taxon>core genistoids</taxon>
        <taxon>Crotalarieae</taxon>
        <taxon>Crotalaria</taxon>
    </lineage>
</organism>
<keyword evidence="3" id="KW-1185">Reference proteome</keyword>
<reference evidence="2 3" key="1">
    <citation type="submission" date="2024-01" db="EMBL/GenBank/DDBJ databases">
        <title>The genomes of 5 underutilized Papilionoideae crops provide insights into root nodulation and disease resistanc.</title>
        <authorList>
            <person name="Yuan L."/>
        </authorList>
    </citation>
    <scope>NUCLEOTIDE SEQUENCE [LARGE SCALE GENOMIC DNA]</scope>
    <source>
        <strain evidence="2">ZHUSHIDOU_FW_LH</strain>
        <tissue evidence="2">Leaf</tissue>
    </source>
</reference>
<feature type="domain" description="Neprosin PEP catalytic" evidence="1">
    <location>
        <begin position="62"/>
        <end position="293"/>
    </location>
</feature>
<comment type="caution">
    <text evidence="2">The sequence shown here is derived from an EMBL/GenBank/DDBJ whole genome shotgun (WGS) entry which is preliminary data.</text>
</comment>
<sequence length="294" mass="32138">MCLASASDTPRADGLQPEENLELERQLKLINKLPVQSFHTKFGYIVDCIDINKQPAFDNPLLKNHKLQEAKVYLVSAPGNPYYAVSGTNSVYNPRVNKDQTSSSHIWVQNGEGDGTNKIMVGWHTGCYNFGCSGFVQNYDTVGLTALGEIVDTSVINGKTHEITLSLKQDAKTKNWWLYYMGTPLGYYPSELFTNLTSADQVGWGGKTTTAVGTPTPPMGSGLFPDGNLVHASYFRNVAIQNQSRVDYGPQKDGSLLKTFTDKPKCFGVQYYGDQGGDVGYSLQFGGPGGDCDN</sequence>